<evidence type="ECO:0000256" key="1">
    <source>
        <dbReference type="ARBA" id="ARBA00001231"/>
    </source>
</evidence>
<dbReference type="GO" id="GO:0016020">
    <property type="term" value="C:membrane"/>
    <property type="evidence" value="ECO:0007669"/>
    <property type="project" value="TreeGrafter"/>
</dbReference>
<dbReference type="SUPFAM" id="SSF51445">
    <property type="entry name" value="(Trans)glycosidases"/>
    <property type="match status" value="1"/>
</dbReference>
<reference evidence="11" key="2">
    <citation type="submission" date="2020-09" db="EMBL/GenBank/DDBJ databases">
        <authorList>
            <person name="Sun Q."/>
            <person name="Kim S."/>
        </authorList>
    </citation>
    <scope>NUCLEOTIDE SEQUENCE</scope>
    <source>
        <strain evidence="11">KCTC 32437</strain>
    </source>
</reference>
<dbReference type="PANTHER" id="PTHR22600">
    <property type="entry name" value="BETA-HEXOSAMINIDASE"/>
    <property type="match status" value="1"/>
</dbReference>
<evidence type="ECO:0000259" key="9">
    <source>
        <dbReference type="Pfam" id="PF00728"/>
    </source>
</evidence>
<dbReference type="InterPro" id="IPR015883">
    <property type="entry name" value="Glyco_hydro_20_cat"/>
</dbReference>
<accession>A0A918S3Q4</accession>
<comment type="caution">
    <text evidence="11">The sequence shown here is derived from an EMBL/GenBank/DDBJ whole genome shotgun (WGS) entry which is preliminary data.</text>
</comment>
<dbReference type="InterPro" id="IPR017853">
    <property type="entry name" value="GH"/>
</dbReference>
<reference evidence="11" key="1">
    <citation type="journal article" date="2014" name="Int. J. Syst. Evol. Microbiol.">
        <title>Complete genome sequence of Corynebacterium casei LMG S-19264T (=DSM 44701T), isolated from a smear-ripened cheese.</title>
        <authorList>
            <consortium name="US DOE Joint Genome Institute (JGI-PGF)"/>
            <person name="Walter F."/>
            <person name="Albersmeier A."/>
            <person name="Kalinowski J."/>
            <person name="Ruckert C."/>
        </authorList>
    </citation>
    <scope>NUCLEOTIDE SEQUENCE</scope>
    <source>
        <strain evidence="11">KCTC 32437</strain>
    </source>
</reference>
<evidence type="ECO:0000256" key="4">
    <source>
        <dbReference type="ARBA" id="ARBA00022801"/>
    </source>
</evidence>
<dbReference type="Gene3D" id="3.30.379.10">
    <property type="entry name" value="Chitobiase/beta-hexosaminidase domain 2-like"/>
    <property type="match status" value="1"/>
</dbReference>
<name>A0A918S3Q4_9HYPH</name>
<dbReference type="RefSeq" id="WP_189425258.1">
    <property type="nucleotide sequence ID" value="NZ_BMZE01000002.1"/>
</dbReference>
<evidence type="ECO:0000256" key="8">
    <source>
        <dbReference type="PIRSR" id="PIRSR625705-1"/>
    </source>
</evidence>
<evidence type="ECO:0000313" key="11">
    <source>
        <dbReference type="EMBL" id="GHA22290.1"/>
    </source>
</evidence>
<dbReference type="InterPro" id="IPR025705">
    <property type="entry name" value="Beta_hexosaminidase_sua/sub"/>
</dbReference>
<dbReference type="SUPFAM" id="SSF55545">
    <property type="entry name" value="beta-N-acetylhexosaminidase-like domain"/>
    <property type="match status" value="1"/>
</dbReference>
<dbReference type="CDD" id="cd06563">
    <property type="entry name" value="GH20_chitobiase-like"/>
    <property type="match status" value="1"/>
</dbReference>
<proteinExistence type="inferred from homology"/>
<dbReference type="InterPro" id="IPR029018">
    <property type="entry name" value="Hex-like_dom2"/>
</dbReference>
<dbReference type="EC" id="3.2.1.52" evidence="3"/>
<gene>
    <name evidence="11" type="ORF">GCM10007989_17090</name>
</gene>
<sequence>MPNTVPDYHVESLWSPSDSLEGNFYTITLTNHSDTVLSQFRLGVSGPACVFDGCEIENASFVKLLSTYAEIAPPKGLELAPGESWSVTLTKFNFPFRHWTDGVVTAMVIRDGQAVLARTTPTRNSIVSVPNRSGVTRFGVPVPAPAPYSIVPWPNDMRATGYRTAPDGFAVSTTDMAGSDALNVFEDLTAKLFPGEGLVRGQHAGGYPVMCRTAAGYAHEAYELRFGPDSVEIRATTRTGHLYGLITLGQIARGARHHRQSYGFPTGGVIVDSPAMDWRGCHFDVSRRFYAPDEVAQFVRTMAWSKLNRFHWHLSEDEGWRIEIDAFPELTARAAWRGHGLEIPPLLGSGPEPHGGYYTKDEVRSLVALADGLGIETIPEIDVPGHSYALIEALPQLKDPGENGIYKSIQWFPNNSLNPAVEASYDVIETIFSEMIDLFPSQYFHIGADEVPHDAWHSSPKAQALLAEIGGDGAAELQAHFLRRVQKCLTEHGKITGAWEEAAFGGGIDKANSYLVGWRAVAAARDLAREGYRVVVAPGQAYYLDMANGPDWQEPGAGWAGWSSPEKTYRFDPLEGWNETDTDKLLGVQGCIWCEPMTERAVFDRLVYPRLSAIAETGWTRADLKDWDRFASATSLLPSLFGSCESS</sequence>
<feature type="active site" description="Proton donor" evidence="8">
    <location>
        <position position="450"/>
    </location>
</feature>
<organism evidence="11 12">
    <name type="scientific">Devosia pacifica</name>
    <dbReference type="NCBI Taxonomy" id="1335967"/>
    <lineage>
        <taxon>Bacteria</taxon>
        <taxon>Pseudomonadati</taxon>
        <taxon>Pseudomonadota</taxon>
        <taxon>Alphaproteobacteria</taxon>
        <taxon>Hyphomicrobiales</taxon>
        <taxon>Devosiaceae</taxon>
        <taxon>Devosia</taxon>
    </lineage>
</organism>
<evidence type="ECO:0000256" key="3">
    <source>
        <dbReference type="ARBA" id="ARBA00012663"/>
    </source>
</evidence>
<comment type="catalytic activity">
    <reaction evidence="1">
        <text>Hydrolysis of terminal non-reducing N-acetyl-D-hexosamine residues in N-acetyl-beta-D-hexosaminides.</text>
        <dbReference type="EC" id="3.2.1.52"/>
    </reaction>
</comment>
<evidence type="ECO:0000256" key="5">
    <source>
        <dbReference type="ARBA" id="ARBA00023295"/>
    </source>
</evidence>
<keyword evidence="12" id="KW-1185">Reference proteome</keyword>
<dbReference type="AlphaFoldDB" id="A0A918S3Q4"/>
<keyword evidence="5" id="KW-0326">Glycosidase</keyword>
<dbReference type="EMBL" id="BMZE01000002">
    <property type="protein sequence ID" value="GHA22290.1"/>
    <property type="molecule type" value="Genomic_DNA"/>
</dbReference>
<dbReference type="Gene3D" id="3.20.20.80">
    <property type="entry name" value="Glycosidases"/>
    <property type="match status" value="1"/>
</dbReference>
<feature type="domain" description="Glycoside hydrolase family 20 catalytic" evidence="9">
    <location>
        <begin position="277"/>
        <end position="621"/>
    </location>
</feature>
<dbReference type="InterPro" id="IPR015882">
    <property type="entry name" value="HEX_bac_N"/>
</dbReference>
<evidence type="ECO:0000256" key="6">
    <source>
        <dbReference type="ARBA" id="ARBA00030512"/>
    </source>
</evidence>
<keyword evidence="4" id="KW-0378">Hydrolase</keyword>
<evidence type="ECO:0000256" key="2">
    <source>
        <dbReference type="ARBA" id="ARBA00006285"/>
    </source>
</evidence>
<dbReference type="PRINTS" id="PR00738">
    <property type="entry name" value="GLHYDRLASE20"/>
</dbReference>
<dbReference type="GO" id="GO:0004563">
    <property type="term" value="F:beta-N-acetylhexosaminidase activity"/>
    <property type="evidence" value="ECO:0007669"/>
    <property type="project" value="UniProtKB-EC"/>
</dbReference>
<dbReference type="GO" id="GO:0030203">
    <property type="term" value="P:glycosaminoglycan metabolic process"/>
    <property type="evidence" value="ECO:0007669"/>
    <property type="project" value="TreeGrafter"/>
</dbReference>
<dbReference type="GO" id="GO:0005975">
    <property type="term" value="P:carbohydrate metabolic process"/>
    <property type="evidence" value="ECO:0007669"/>
    <property type="project" value="InterPro"/>
</dbReference>
<dbReference type="Pfam" id="PF00728">
    <property type="entry name" value="Glyco_hydro_20"/>
    <property type="match status" value="1"/>
</dbReference>
<evidence type="ECO:0000259" key="10">
    <source>
        <dbReference type="Pfam" id="PF02838"/>
    </source>
</evidence>
<evidence type="ECO:0000313" key="12">
    <source>
        <dbReference type="Proteomes" id="UP000646579"/>
    </source>
</evidence>
<comment type="similarity">
    <text evidence="2">Belongs to the glycosyl hydrolase 20 family.</text>
</comment>
<protein>
    <recommendedName>
        <fullName evidence="3">beta-N-acetylhexosaminidase</fullName>
        <ecNumber evidence="3">3.2.1.52</ecNumber>
    </recommendedName>
    <alternativeName>
        <fullName evidence="6">Beta-N-acetylhexosaminidase</fullName>
    </alternativeName>
    <alternativeName>
        <fullName evidence="7">N-acetyl-beta-glucosaminidase</fullName>
    </alternativeName>
</protein>
<evidence type="ECO:0000256" key="7">
    <source>
        <dbReference type="ARBA" id="ARBA00033000"/>
    </source>
</evidence>
<dbReference type="Pfam" id="PF02838">
    <property type="entry name" value="Glyco_hydro_20b"/>
    <property type="match status" value="1"/>
</dbReference>
<dbReference type="PANTHER" id="PTHR22600:SF57">
    <property type="entry name" value="BETA-N-ACETYLHEXOSAMINIDASE"/>
    <property type="match status" value="1"/>
</dbReference>
<dbReference type="Proteomes" id="UP000646579">
    <property type="component" value="Unassembled WGS sequence"/>
</dbReference>
<feature type="domain" description="Beta-hexosaminidase bacterial type N-terminal" evidence="10">
    <location>
        <begin position="148"/>
        <end position="272"/>
    </location>
</feature>